<proteinExistence type="predicted"/>
<dbReference type="InterPro" id="IPR009936">
    <property type="entry name" value="DUF1468"/>
</dbReference>
<feature type="transmembrane region" description="Helical" evidence="1">
    <location>
        <begin position="45"/>
        <end position="66"/>
    </location>
</feature>
<dbReference type="EMBL" id="FZQB01000011">
    <property type="protein sequence ID" value="SNT75427.1"/>
    <property type="molecule type" value="Genomic_DNA"/>
</dbReference>
<evidence type="ECO:0000259" key="2">
    <source>
        <dbReference type="Pfam" id="PF07331"/>
    </source>
</evidence>
<feature type="transmembrane region" description="Helical" evidence="1">
    <location>
        <begin position="12"/>
        <end position="30"/>
    </location>
</feature>
<dbReference type="Pfam" id="PF07331">
    <property type="entry name" value="TctB"/>
    <property type="match status" value="1"/>
</dbReference>
<evidence type="ECO:0000313" key="4">
    <source>
        <dbReference type="Proteomes" id="UP000198307"/>
    </source>
</evidence>
<accession>A0A239Q0J5</accession>
<dbReference type="AlphaFoldDB" id="A0A239Q0J5"/>
<reference evidence="3 4" key="1">
    <citation type="submission" date="2017-07" db="EMBL/GenBank/DDBJ databases">
        <authorList>
            <person name="Sun Z.S."/>
            <person name="Albrecht U."/>
            <person name="Echele G."/>
            <person name="Lee C.C."/>
        </authorList>
    </citation>
    <scope>NUCLEOTIDE SEQUENCE [LARGE SCALE GENOMIC DNA]</scope>
    <source>
        <strain evidence="3 4">DSM 14827</strain>
    </source>
</reference>
<keyword evidence="1" id="KW-0812">Transmembrane</keyword>
<dbReference type="Proteomes" id="UP000198307">
    <property type="component" value="Unassembled WGS sequence"/>
</dbReference>
<keyword evidence="1" id="KW-0472">Membrane</keyword>
<gene>
    <name evidence="3" type="ORF">SAMN05444959_11140</name>
</gene>
<dbReference type="RefSeq" id="WP_089345048.1">
    <property type="nucleotide sequence ID" value="NZ_CP067131.1"/>
</dbReference>
<sequence length="163" mass="17452">MNAYTIQMRLGLTAIVASAFLLLIAIPNWVTSPSNVRNIVLSPTFWPYVLSGLTGLVGVGLVLAAFREAKDGPRFDEPVRDPRQAGIRLAIMTLIMLIITLGTASIGMVWMSMAAFIATAALVRTRHPVAAVICGILLPLALYAFFAHVASVAIPQGNLVRLP</sequence>
<dbReference type="OrthoDB" id="7064868at2"/>
<keyword evidence="4" id="KW-1185">Reference proteome</keyword>
<evidence type="ECO:0000256" key="1">
    <source>
        <dbReference type="SAM" id="Phobius"/>
    </source>
</evidence>
<keyword evidence="1" id="KW-1133">Transmembrane helix</keyword>
<name>A0A239Q0J5_9RHOB</name>
<protein>
    <submittedName>
        <fullName evidence="3">Tripartite tricarboxylate transporter TctB family protein</fullName>
    </submittedName>
</protein>
<feature type="transmembrane region" description="Helical" evidence="1">
    <location>
        <begin position="87"/>
        <end position="117"/>
    </location>
</feature>
<feature type="domain" description="DUF1468" evidence="2">
    <location>
        <begin position="16"/>
        <end position="155"/>
    </location>
</feature>
<evidence type="ECO:0000313" key="3">
    <source>
        <dbReference type="EMBL" id="SNT75427.1"/>
    </source>
</evidence>
<organism evidence="3 4">
    <name type="scientific">Paracoccus seriniphilus</name>
    <dbReference type="NCBI Taxonomy" id="184748"/>
    <lineage>
        <taxon>Bacteria</taxon>
        <taxon>Pseudomonadati</taxon>
        <taxon>Pseudomonadota</taxon>
        <taxon>Alphaproteobacteria</taxon>
        <taxon>Rhodobacterales</taxon>
        <taxon>Paracoccaceae</taxon>
        <taxon>Paracoccus</taxon>
    </lineage>
</organism>
<feature type="transmembrane region" description="Helical" evidence="1">
    <location>
        <begin position="129"/>
        <end position="154"/>
    </location>
</feature>